<dbReference type="AlphaFoldDB" id="A0A430RSX2"/>
<dbReference type="RefSeq" id="WP_126213268.1">
    <property type="nucleotide sequence ID" value="NZ_PELW01000367.1"/>
</dbReference>
<gene>
    <name evidence="1" type="ORF">CSW40_10630</name>
</gene>
<dbReference type="Proteomes" id="UP000286712">
    <property type="component" value="Unassembled WGS sequence"/>
</dbReference>
<comment type="caution">
    <text evidence="1">The sequence shown here is derived from an EMBL/GenBank/DDBJ whole genome shotgun (WGS) entry which is preliminary data.</text>
</comment>
<proteinExistence type="predicted"/>
<sequence>MAQPPLATQEPQALLKRAEGYWSVIRDALLNPEDWDDQEWQSEVAELGHLYGLLARVRPTTPEERERLFRLVEDIRAVVSRYGLEPPEVDLEP</sequence>
<reference evidence="1 2" key="1">
    <citation type="journal article" date="2019" name="Extremophiles">
        <title>Biogeography of thermophiles and predominance of Thermus scotoductus in domestic water heaters.</title>
        <authorList>
            <person name="Wilpiszeski R.L."/>
            <person name="Zhang Z."/>
            <person name="House C.H."/>
        </authorList>
    </citation>
    <scope>NUCLEOTIDE SEQUENCE [LARGE SCALE GENOMIC DNA]</scope>
    <source>
        <strain evidence="1 2">27_S27</strain>
    </source>
</reference>
<evidence type="ECO:0000313" key="1">
    <source>
        <dbReference type="EMBL" id="RTH22540.1"/>
    </source>
</evidence>
<organism evidence="1 2">
    <name type="scientific">Thermus scotoductus</name>
    <dbReference type="NCBI Taxonomy" id="37636"/>
    <lineage>
        <taxon>Bacteria</taxon>
        <taxon>Thermotogati</taxon>
        <taxon>Deinococcota</taxon>
        <taxon>Deinococci</taxon>
        <taxon>Thermales</taxon>
        <taxon>Thermaceae</taxon>
        <taxon>Thermus</taxon>
    </lineage>
</organism>
<accession>A0A430RSX2</accession>
<dbReference type="EMBL" id="PELW01000367">
    <property type="protein sequence ID" value="RTH22540.1"/>
    <property type="molecule type" value="Genomic_DNA"/>
</dbReference>
<name>A0A430RSX2_THESC</name>
<evidence type="ECO:0000313" key="2">
    <source>
        <dbReference type="Proteomes" id="UP000286712"/>
    </source>
</evidence>
<protein>
    <submittedName>
        <fullName evidence="1">Uncharacterized protein</fullName>
    </submittedName>
</protein>